<dbReference type="Pfam" id="PF00877">
    <property type="entry name" value="NLPC_P60"/>
    <property type="match status" value="1"/>
</dbReference>
<name>A0ABW9XWI4_9BACL</name>
<dbReference type="InterPro" id="IPR051202">
    <property type="entry name" value="Peptidase_C40"/>
</dbReference>
<dbReference type="InterPro" id="IPR038765">
    <property type="entry name" value="Papain-like_cys_pep_sf"/>
</dbReference>
<dbReference type="Proteomes" id="UP000665561">
    <property type="component" value="Unassembled WGS sequence"/>
</dbReference>
<dbReference type="Gene3D" id="3.90.1720.10">
    <property type="entry name" value="endopeptidase domain like (from Nostoc punctiforme)"/>
    <property type="match status" value="1"/>
</dbReference>
<sequence>MKKFSALVIGLAMLFIFQAGSVFADSKMDGVIKDLIGTPYVYTGTTTKGFDCSGFTMYVFKKLGVDIPHASRSQAGLGKKIAKGDLIPGDLVFFNTTGNGISHVGIYVGDGKFAHASSSKGVTISGLSESYYAKRYVTARRVMSPQTFEKYADDPSDEPGDNDSDE</sequence>
<keyword evidence="4" id="KW-0788">Thiol protease</keyword>
<dbReference type="InterPro" id="IPR000064">
    <property type="entry name" value="NLP_P60_dom"/>
</dbReference>
<dbReference type="PANTHER" id="PTHR47053">
    <property type="entry name" value="MUREIN DD-ENDOPEPTIDASE MEPH-RELATED"/>
    <property type="match status" value="1"/>
</dbReference>
<keyword evidence="9" id="KW-1185">Reference proteome</keyword>
<organism evidence="8 9">
    <name type="scientific">Paenibacillus glycinis</name>
    <dbReference type="NCBI Taxonomy" id="2697035"/>
    <lineage>
        <taxon>Bacteria</taxon>
        <taxon>Bacillati</taxon>
        <taxon>Bacillota</taxon>
        <taxon>Bacilli</taxon>
        <taxon>Bacillales</taxon>
        <taxon>Paenibacillaceae</taxon>
        <taxon>Paenibacillus</taxon>
    </lineage>
</organism>
<proteinExistence type="inferred from homology"/>
<gene>
    <name evidence="8" type="ORF">GT019_24590</name>
</gene>
<feature type="compositionally biased region" description="Acidic residues" evidence="5">
    <location>
        <begin position="154"/>
        <end position="166"/>
    </location>
</feature>
<evidence type="ECO:0000256" key="2">
    <source>
        <dbReference type="ARBA" id="ARBA00022670"/>
    </source>
</evidence>
<feature type="region of interest" description="Disordered" evidence="5">
    <location>
        <begin position="147"/>
        <end position="166"/>
    </location>
</feature>
<keyword evidence="6" id="KW-0732">Signal</keyword>
<evidence type="ECO:0000256" key="4">
    <source>
        <dbReference type="ARBA" id="ARBA00022807"/>
    </source>
</evidence>
<dbReference type="SUPFAM" id="SSF54001">
    <property type="entry name" value="Cysteine proteinases"/>
    <property type="match status" value="1"/>
</dbReference>
<dbReference type="EMBL" id="JAAAMV010000025">
    <property type="protein sequence ID" value="NBD27062.1"/>
    <property type="molecule type" value="Genomic_DNA"/>
</dbReference>
<evidence type="ECO:0000256" key="1">
    <source>
        <dbReference type="ARBA" id="ARBA00007074"/>
    </source>
</evidence>
<comment type="similarity">
    <text evidence="1">Belongs to the peptidase C40 family.</text>
</comment>
<evidence type="ECO:0000313" key="8">
    <source>
        <dbReference type="EMBL" id="NBD27062.1"/>
    </source>
</evidence>
<protein>
    <submittedName>
        <fullName evidence="8">NlpC/P60 family protein</fullName>
    </submittedName>
</protein>
<accession>A0ABW9XWI4</accession>
<reference evidence="8 9" key="1">
    <citation type="submission" date="2020-01" db="EMBL/GenBank/DDBJ databases">
        <title>Paenibacillus soybeanensis sp. nov. isolated from the nodules of soybean (Glycine max(L.) Merr).</title>
        <authorList>
            <person name="Wang H."/>
        </authorList>
    </citation>
    <scope>NUCLEOTIDE SEQUENCE [LARGE SCALE GENOMIC DNA]</scope>
    <source>
        <strain evidence="8 9">T1</strain>
    </source>
</reference>
<keyword evidence="3" id="KW-0378">Hydrolase</keyword>
<comment type="caution">
    <text evidence="8">The sequence shown here is derived from an EMBL/GenBank/DDBJ whole genome shotgun (WGS) entry which is preliminary data.</text>
</comment>
<feature type="signal peptide" evidence="6">
    <location>
        <begin position="1"/>
        <end position="24"/>
    </location>
</feature>
<evidence type="ECO:0000256" key="3">
    <source>
        <dbReference type="ARBA" id="ARBA00022801"/>
    </source>
</evidence>
<feature type="domain" description="NlpC/P60" evidence="7">
    <location>
        <begin position="21"/>
        <end position="143"/>
    </location>
</feature>
<evidence type="ECO:0000256" key="6">
    <source>
        <dbReference type="SAM" id="SignalP"/>
    </source>
</evidence>
<dbReference type="PANTHER" id="PTHR47053:SF1">
    <property type="entry name" value="MUREIN DD-ENDOPEPTIDASE MEPH-RELATED"/>
    <property type="match status" value="1"/>
</dbReference>
<evidence type="ECO:0000256" key="5">
    <source>
        <dbReference type="SAM" id="MobiDB-lite"/>
    </source>
</evidence>
<evidence type="ECO:0000259" key="7">
    <source>
        <dbReference type="PROSITE" id="PS51935"/>
    </source>
</evidence>
<dbReference type="PROSITE" id="PS51935">
    <property type="entry name" value="NLPC_P60"/>
    <property type="match status" value="1"/>
</dbReference>
<feature type="chain" id="PRO_5047425257" evidence="6">
    <location>
        <begin position="25"/>
        <end position="166"/>
    </location>
</feature>
<evidence type="ECO:0000313" key="9">
    <source>
        <dbReference type="Proteomes" id="UP000665561"/>
    </source>
</evidence>
<keyword evidence="2" id="KW-0645">Protease</keyword>
<dbReference type="RefSeq" id="WP_161746086.1">
    <property type="nucleotide sequence ID" value="NZ_JAAAMV010000025.1"/>
</dbReference>